<evidence type="ECO:0000259" key="14">
    <source>
        <dbReference type="PROSITE" id="PS50262"/>
    </source>
</evidence>
<evidence type="ECO:0000313" key="16">
    <source>
        <dbReference type="RefSeq" id="XP_033780461.1"/>
    </source>
</evidence>
<keyword evidence="3 13" id="KW-1003">Cell membrane</keyword>
<dbReference type="FunFam" id="1.10.1220.70:FF:000001">
    <property type="entry name" value="Olfactory receptor"/>
    <property type="match status" value="1"/>
</dbReference>
<dbReference type="InterPro" id="IPR000725">
    <property type="entry name" value="Olfact_rcpt"/>
</dbReference>
<comment type="similarity">
    <text evidence="2 12">Belongs to the G-protein coupled receptor 1 family.</text>
</comment>
<dbReference type="InterPro" id="IPR000276">
    <property type="entry name" value="GPCR_Rhodpsn"/>
</dbReference>
<keyword evidence="15" id="KW-1185">Reference proteome</keyword>
<keyword evidence="4 13" id="KW-0716">Sensory transduction</keyword>
<evidence type="ECO:0000256" key="12">
    <source>
        <dbReference type="RuleBase" id="RU000688"/>
    </source>
</evidence>
<keyword evidence="11 12" id="KW-0807">Transducer</keyword>
<evidence type="ECO:0000256" key="2">
    <source>
        <dbReference type="ARBA" id="ARBA00010663"/>
    </source>
</evidence>
<dbReference type="GO" id="GO:0004984">
    <property type="term" value="F:olfactory receptor activity"/>
    <property type="evidence" value="ECO:0007669"/>
    <property type="project" value="InterPro"/>
</dbReference>
<keyword evidence="9 13" id="KW-0472">Membrane</keyword>
<dbReference type="OrthoDB" id="5967130at2759"/>
<reference evidence="16" key="1">
    <citation type="submission" date="2025-08" db="UniProtKB">
        <authorList>
            <consortium name="RefSeq"/>
        </authorList>
    </citation>
    <scope>IDENTIFICATION</scope>
</reference>
<feature type="transmembrane region" description="Helical" evidence="13">
    <location>
        <begin position="273"/>
        <end position="292"/>
    </location>
</feature>
<dbReference type="Pfam" id="PF13853">
    <property type="entry name" value="7tm_4"/>
    <property type="match status" value="1"/>
</dbReference>
<evidence type="ECO:0000256" key="3">
    <source>
        <dbReference type="ARBA" id="ARBA00022475"/>
    </source>
</evidence>
<feature type="transmembrane region" description="Helical" evidence="13">
    <location>
        <begin position="200"/>
        <end position="226"/>
    </location>
</feature>
<dbReference type="RefSeq" id="XP_033780461.1">
    <property type="nucleotide sequence ID" value="XM_033924570.1"/>
</dbReference>
<evidence type="ECO:0000256" key="4">
    <source>
        <dbReference type="ARBA" id="ARBA00022606"/>
    </source>
</evidence>
<dbReference type="PROSITE" id="PS00237">
    <property type="entry name" value="G_PROTEIN_RECEP_F1_1"/>
    <property type="match status" value="1"/>
</dbReference>
<dbReference type="KEGG" id="gsh:117350319"/>
<dbReference type="PROSITE" id="PS50262">
    <property type="entry name" value="G_PROTEIN_RECEP_F1_2"/>
    <property type="match status" value="1"/>
</dbReference>
<evidence type="ECO:0000256" key="8">
    <source>
        <dbReference type="ARBA" id="ARBA00023040"/>
    </source>
</evidence>
<dbReference type="Proteomes" id="UP000515159">
    <property type="component" value="Chromosome 16"/>
</dbReference>
<dbReference type="CDD" id="cd13954">
    <property type="entry name" value="7tmA_OR"/>
    <property type="match status" value="1"/>
</dbReference>
<dbReference type="GeneID" id="117350319"/>
<evidence type="ECO:0000256" key="5">
    <source>
        <dbReference type="ARBA" id="ARBA00022692"/>
    </source>
</evidence>
<evidence type="ECO:0000313" key="15">
    <source>
        <dbReference type="Proteomes" id="UP000515159"/>
    </source>
</evidence>
<feature type="domain" description="G-protein coupled receptors family 1 profile" evidence="14">
    <location>
        <begin position="41"/>
        <end position="290"/>
    </location>
</feature>
<dbReference type="SUPFAM" id="SSF81321">
    <property type="entry name" value="Family A G protein-coupled receptor-like"/>
    <property type="match status" value="1"/>
</dbReference>
<dbReference type="PANTHER" id="PTHR26452">
    <property type="entry name" value="OLFACTORY RECEPTOR"/>
    <property type="match status" value="1"/>
</dbReference>
<dbReference type="AlphaFoldDB" id="A0A6P8PZF0"/>
<gene>
    <name evidence="16" type="primary">LOC117350319</name>
</gene>
<dbReference type="InParanoid" id="A0A6P8PZF0"/>
<keyword evidence="10 12" id="KW-0675">Receptor</keyword>
<evidence type="ECO:0000256" key="6">
    <source>
        <dbReference type="ARBA" id="ARBA00022725"/>
    </source>
</evidence>
<dbReference type="FunFam" id="1.20.1070.10:FF:000001">
    <property type="entry name" value="Olfactory receptor"/>
    <property type="match status" value="1"/>
</dbReference>
<dbReference type="PRINTS" id="PR00237">
    <property type="entry name" value="GPCRRHODOPSN"/>
</dbReference>
<keyword evidence="5 12" id="KW-0812">Transmembrane</keyword>
<comment type="subcellular location">
    <subcellularLocation>
        <location evidence="1 13">Cell membrane</location>
        <topology evidence="1 13">Multi-pass membrane protein</topology>
    </subcellularLocation>
</comment>
<keyword evidence="6 13" id="KW-0552">Olfaction</keyword>
<feature type="transmembrane region" description="Helical" evidence="13">
    <location>
        <begin position="25"/>
        <end position="48"/>
    </location>
</feature>
<keyword evidence="7 13" id="KW-1133">Transmembrane helix</keyword>
<dbReference type="InterPro" id="IPR017452">
    <property type="entry name" value="GPCR_Rhodpsn_7TM"/>
</dbReference>
<sequence length="331" mass="38047">MEDKNITTITEFIILGFYEFPELQIPLFLLFLLLYLVILMGNLTIITMTCLDPRLHTPMYFFLCNLSFLDVSYTSVTLPKLMDISLRNSHHISAIGCFTQMYYFMFSVCVEFLLLTVMAYDRYVAICHPLRYSIIMNMRRCVLMVTGAWIYGVLEPVTHTILLSHLSYCGSHEINHFFCDLSALLKLSCTNISTIDHMTYVLAGLVMLPCFLLTLTSYVYIISAILRIRSSEGRRKAFSTCSSHLTVVTLFYVSLACLYVKPTSMQSLDLNKLIALLYNVLIPLLNPIIYSLKNRELKEAIKKVGKRTQFAKTKKHIFLVRKGLTSHLSKR</sequence>
<feature type="transmembrane region" description="Helical" evidence="13">
    <location>
        <begin position="101"/>
        <end position="120"/>
    </location>
</feature>
<evidence type="ECO:0000256" key="13">
    <source>
        <dbReference type="RuleBase" id="RU363047"/>
    </source>
</evidence>
<feature type="transmembrane region" description="Helical" evidence="13">
    <location>
        <begin position="141"/>
        <end position="162"/>
    </location>
</feature>
<dbReference type="PRINTS" id="PR00245">
    <property type="entry name" value="OLFACTORYR"/>
</dbReference>
<evidence type="ECO:0000256" key="1">
    <source>
        <dbReference type="ARBA" id="ARBA00004651"/>
    </source>
</evidence>
<evidence type="ECO:0000256" key="9">
    <source>
        <dbReference type="ARBA" id="ARBA00023136"/>
    </source>
</evidence>
<proteinExistence type="inferred from homology"/>
<feature type="transmembrane region" description="Helical" evidence="13">
    <location>
        <begin position="60"/>
        <end position="81"/>
    </location>
</feature>
<organism evidence="15 16">
    <name type="scientific">Geotrypetes seraphini</name>
    <name type="common">Gaboon caecilian</name>
    <name type="synonym">Caecilia seraphini</name>
    <dbReference type="NCBI Taxonomy" id="260995"/>
    <lineage>
        <taxon>Eukaryota</taxon>
        <taxon>Metazoa</taxon>
        <taxon>Chordata</taxon>
        <taxon>Craniata</taxon>
        <taxon>Vertebrata</taxon>
        <taxon>Euteleostomi</taxon>
        <taxon>Amphibia</taxon>
        <taxon>Gymnophiona</taxon>
        <taxon>Geotrypetes</taxon>
    </lineage>
</organism>
<evidence type="ECO:0000256" key="10">
    <source>
        <dbReference type="ARBA" id="ARBA00023170"/>
    </source>
</evidence>
<evidence type="ECO:0000256" key="11">
    <source>
        <dbReference type="ARBA" id="ARBA00023224"/>
    </source>
</evidence>
<dbReference type="Gene3D" id="1.20.1070.10">
    <property type="entry name" value="Rhodopsin 7-helix transmembrane proteins"/>
    <property type="match status" value="1"/>
</dbReference>
<protein>
    <recommendedName>
        <fullName evidence="13">Olfactory receptor</fullName>
    </recommendedName>
</protein>
<dbReference type="GO" id="GO:0005886">
    <property type="term" value="C:plasma membrane"/>
    <property type="evidence" value="ECO:0007669"/>
    <property type="project" value="UniProtKB-SubCell"/>
</dbReference>
<evidence type="ECO:0000256" key="7">
    <source>
        <dbReference type="ARBA" id="ARBA00022989"/>
    </source>
</evidence>
<dbReference type="GO" id="GO:0004930">
    <property type="term" value="F:G protein-coupled receptor activity"/>
    <property type="evidence" value="ECO:0007669"/>
    <property type="project" value="UniProtKB-KW"/>
</dbReference>
<keyword evidence="8 12" id="KW-0297">G-protein coupled receptor</keyword>
<accession>A0A6P8PZF0</accession>
<dbReference type="InterPro" id="IPR050516">
    <property type="entry name" value="Olfactory_GPCR"/>
</dbReference>
<name>A0A6P8PZF0_GEOSA</name>
<feature type="transmembrane region" description="Helical" evidence="13">
    <location>
        <begin position="238"/>
        <end position="261"/>
    </location>
</feature>